<evidence type="ECO:0000313" key="5">
    <source>
        <dbReference type="Proteomes" id="UP000199696"/>
    </source>
</evidence>
<reference evidence="5" key="1">
    <citation type="submission" date="2016-06" db="EMBL/GenBank/DDBJ databases">
        <authorList>
            <person name="Varghese N."/>
            <person name="Submissions Spin"/>
        </authorList>
    </citation>
    <scope>NUCLEOTIDE SEQUENCE [LARGE SCALE GENOMIC DNA]</scope>
    <source>
        <strain evidence="5">DSM 44814</strain>
    </source>
</reference>
<keyword evidence="2" id="KW-1133">Transmembrane helix</keyword>
<evidence type="ECO:0000256" key="2">
    <source>
        <dbReference type="SAM" id="Phobius"/>
    </source>
</evidence>
<dbReference type="InterPro" id="IPR025241">
    <property type="entry name" value="DUF4190"/>
</dbReference>
<dbReference type="RefSeq" id="WP_091113769.1">
    <property type="nucleotide sequence ID" value="NZ_FMHY01000002.1"/>
</dbReference>
<organism evidence="4 5">
    <name type="scientific">Micromonospora eburnea</name>
    <dbReference type="NCBI Taxonomy" id="227316"/>
    <lineage>
        <taxon>Bacteria</taxon>
        <taxon>Bacillati</taxon>
        <taxon>Actinomycetota</taxon>
        <taxon>Actinomycetes</taxon>
        <taxon>Micromonosporales</taxon>
        <taxon>Micromonosporaceae</taxon>
        <taxon>Micromonospora</taxon>
    </lineage>
</organism>
<keyword evidence="5" id="KW-1185">Reference proteome</keyword>
<sequence>MTYPPPSGGWHDPYAPGQQSSPPADPTLPMSANPIPSQPTSADPYSGAPAATPYASPGYPPAGDPYAAAGYPPPGYPAYVPAKTNTMAIVALVLSLVGIGTCIAAPIGAILGHVARKQIRETGEQGEGMAKAAIIIGWILTGLLALLIAFYVVMIIIAIASAESSSSSY</sequence>
<feature type="domain" description="DUF4190" evidence="3">
    <location>
        <begin position="87"/>
        <end position="147"/>
    </location>
</feature>
<dbReference type="STRING" id="227316.GA0070604_0609"/>
<feature type="transmembrane region" description="Helical" evidence="2">
    <location>
        <begin position="132"/>
        <end position="160"/>
    </location>
</feature>
<accession>A0A1C6TSK8</accession>
<keyword evidence="2" id="KW-0472">Membrane</keyword>
<dbReference type="Pfam" id="PF13828">
    <property type="entry name" value="DUF4190"/>
    <property type="match status" value="1"/>
</dbReference>
<feature type="compositionally biased region" description="Polar residues" evidence="1">
    <location>
        <begin position="34"/>
        <end position="43"/>
    </location>
</feature>
<protein>
    <recommendedName>
        <fullName evidence="3">DUF4190 domain-containing protein</fullName>
    </recommendedName>
</protein>
<evidence type="ECO:0000313" key="4">
    <source>
        <dbReference type="EMBL" id="SCL44796.1"/>
    </source>
</evidence>
<dbReference type="AlphaFoldDB" id="A0A1C6TSK8"/>
<dbReference type="OrthoDB" id="4374883at2"/>
<feature type="region of interest" description="Disordered" evidence="1">
    <location>
        <begin position="1"/>
        <end position="48"/>
    </location>
</feature>
<keyword evidence="2" id="KW-0812">Transmembrane</keyword>
<evidence type="ECO:0000259" key="3">
    <source>
        <dbReference type="Pfam" id="PF13828"/>
    </source>
</evidence>
<dbReference type="EMBL" id="FMHY01000002">
    <property type="protein sequence ID" value="SCL44796.1"/>
    <property type="molecule type" value="Genomic_DNA"/>
</dbReference>
<proteinExistence type="predicted"/>
<evidence type="ECO:0000256" key="1">
    <source>
        <dbReference type="SAM" id="MobiDB-lite"/>
    </source>
</evidence>
<dbReference type="Proteomes" id="UP000199696">
    <property type="component" value="Unassembled WGS sequence"/>
</dbReference>
<feature type="transmembrane region" description="Helical" evidence="2">
    <location>
        <begin position="87"/>
        <end position="111"/>
    </location>
</feature>
<gene>
    <name evidence="4" type="ORF">GA0070604_0609</name>
</gene>
<name>A0A1C6TSK8_9ACTN</name>